<feature type="domain" description="Cytochrome c-type biogenesis protein H TPR" evidence="7">
    <location>
        <begin position="318"/>
        <end position="414"/>
    </location>
</feature>
<evidence type="ECO:0000256" key="5">
    <source>
        <dbReference type="SAM" id="MobiDB-lite"/>
    </source>
</evidence>
<feature type="region of interest" description="Disordered" evidence="5">
    <location>
        <begin position="643"/>
        <end position="665"/>
    </location>
</feature>
<dbReference type="PROSITE" id="PS50005">
    <property type="entry name" value="TPR"/>
    <property type="match status" value="5"/>
</dbReference>
<evidence type="ECO:0000256" key="2">
    <source>
        <dbReference type="ARBA" id="ARBA00022803"/>
    </source>
</evidence>
<dbReference type="InterPro" id="IPR011990">
    <property type="entry name" value="TPR-like_helical_dom_sf"/>
</dbReference>
<keyword evidence="2 3" id="KW-0802">TPR repeat</keyword>
<feature type="repeat" description="TPR" evidence="3">
    <location>
        <begin position="392"/>
        <end position="425"/>
    </location>
</feature>
<name>A0A2Z4YAE0_SUMC1</name>
<proteinExistence type="predicted"/>
<dbReference type="Proteomes" id="UP000262583">
    <property type="component" value="Chromosome"/>
</dbReference>
<dbReference type="SMART" id="SM00028">
    <property type="entry name" value="TPR"/>
    <property type="match status" value="9"/>
</dbReference>
<dbReference type="EMBL" id="CP030759">
    <property type="protein sequence ID" value="AXA37393.1"/>
    <property type="molecule type" value="Genomic_DNA"/>
</dbReference>
<dbReference type="InterPro" id="IPR019734">
    <property type="entry name" value="TPR_rpt"/>
</dbReference>
<dbReference type="PANTHER" id="PTHR44943">
    <property type="entry name" value="CELLULOSE SYNTHASE OPERON PROTEIN C"/>
    <property type="match status" value="1"/>
</dbReference>
<reference evidence="8 9" key="1">
    <citation type="submission" date="2018-05" db="EMBL/GenBank/DDBJ databases">
        <title>A metagenomic window into the 2 km-deep terrestrial subsurface aquifer revealed taxonomically and functionally diverse microbial community comprising novel uncultured bacterial lineages.</title>
        <authorList>
            <person name="Kadnikov V.V."/>
            <person name="Mardanov A.V."/>
            <person name="Beletsky A.V."/>
            <person name="Banks D."/>
            <person name="Pimenov N.V."/>
            <person name="Frank Y.A."/>
            <person name="Karnachuk O.V."/>
            <person name="Ravin N.V."/>
        </authorList>
    </citation>
    <scope>NUCLEOTIDE SEQUENCE [LARGE SCALE GENOMIC DNA]</scope>
    <source>
        <strain evidence="8">BY</strain>
    </source>
</reference>
<evidence type="ECO:0000256" key="1">
    <source>
        <dbReference type="ARBA" id="ARBA00022737"/>
    </source>
</evidence>
<dbReference type="AlphaFoldDB" id="A0A2Z4YAE0"/>
<sequence>MKTRRVACAIIAAALIASSAVGDVVVLRNGRRVEGAISQESATEVVIKTPLGVLRIPRNQVVQIERTATSADEIEGDAARSAGDLLKARQCYQKALQATTPGSDAATRLQEKLSQVESAISARERSARSGEVERVRTLVANKRYSDAIRLCEQLLASGLDDNETSTVRRLKAEAHFGRAHEELDRMNLLGADAELRKAVEAYEPFYRAHLLLGERLLQSVVSQKEGVEEILKGLKYGEGEISEAELVKYHYMVARVLYQQGKYQEAASHFVECVRGKDKYPVYADALDYAADSFVKMGEQNVVGDAKKTVENLLRAIELDPQKAQAWFLLGRMYKDLGETTKAIEAFTKVVKLQPNYPYAYQALAGAHRDKQNLDEALNAINEELKQRPDNYDALVERAEIQIELKNFDQAAQDLDNAMRRDPTRWQAYMVRANLAYVQEDYDTAQQNIEQVLRLKPDAVEAHLIIGKILTAKKDTEAARQWFSNVIEYLEQQPNLTYKFKTVVAEAYTRMAEIDLTEDSPRQAETRLRRALEFVADYAPALAKIGDVKKRLANDLDTAAAKKRFYREAEEYYRKAIEVNPRDPDLYLALGILYHKNLKDTRKAVINYQKYLDLGGKDRATVGKWIEECGGVVEAGIEETTATATTHNQAATETNKAAANSKSKP</sequence>
<dbReference type="Pfam" id="PF13432">
    <property type="entry name" value="TPR_16"/>
    <property type="match status" value="1"/>
</dbReference>
<evidence type="ECO:0000256" key="4">
    <source>
        <dbReference type="SAM" id="Coils"/>
    </source>
</evidence>
<feature type="signal peptide" evidence="6">
    <location>
        <begin position="1"/>
        <end position="22"/>
    </location>
</feature>
<dbReference type="Pfam" id="PF13431">
    <property type="entry name" value="TPR_17"/>
    <property type="match status" value="1"/>
</dbReference>
<keyword evidence="6" id="KW-0732">Signal</keyword>
<dbReference type="KEGG" id="schv:BRCON_2651"/>
<keyword evidence="1" id="KW-0677">Repeat</keyword>
<organism evidence="8 9">
    <name type="scientific">Sumerlaea chitinivorans</name>
    <dbReference type="NCBI Taxonomy" id="2250252"/>
    <lineage>
        <taxon>Bacteria</taxon>
        <taxon>Candidatus Sumerlaeota</taxon>
        <taxon>Candidatus Sumerlaeia</taxon>
        <taxon>Candidatus Sumerlaeales</taxon>
        <taxon>Candidatus Sumerlaeaceae</taxon>
        <taxon>Candidatus Sumerlaea</taxon>
    </lineage>
</organism>
<feature type="coiled-coil region" evidence="4">
    <location>
        <begin position="364"/>
        <end position="418"/>
    </location>
</feature>
<dbReference type="Gene3D" id="1.25.40.10">
    <property type="entry name" value="Tetratricopeptide repeat domain"/>
    <property type="match status" value="3"/>
</dbReference>
<keyword evidence="4" id="KW-0175">Coiled coil</keyword>
<feature type="compositionally biased region" description="Low complexity" evidence="5">
    <location>
        <begin position="643"/>
        <end position="654"/>
    </location>
</feature>
<feature type="compositionally biased region" description="Polar residues" evidence="5">
    <location>
        <begin position="655"/>
        <end position="665"/>
    </location>
</feature>
<dbReference type="SUPFAM" id="SSF48452">
    <property type="entry name" value="TPR-like"/>
    <property type="match status" value="2"/>
</dbReference>
<feature type="repeat" description="TPR" evidence="3">
    <location>
        <begin position="550"/>
        <end position="583"/>
    </location>
</feature>
<feature type="repeat" description="TPR" evidence="3">
    <location>
        <begin position="426"/>
        <end position="459"/>
    </location>
</feature>
<feature type="repeat" description="TPR" evidence="3">
    <location>
        <begin position="324"/>
        <end position="357"/>
    </location>
</feature>
<dbReference type="PANTHER" id="PTHR44943:SF8">
    <property type="entry name" value="TPR REPEAT-CONTAINING PROTEIN MJ0263"/>
    <property type="match status" value="1"/>
</dbReference>
<evidence type="ECO:0000313" key="9">
    <source>
        <dbReference type="Proteomes" id="UP000262583"/>
    </source>
</evidence>
<dbReference type="Pfam" id="PF23914">
    <property type="entry name" value="TPR_CcmH_CycH"/>
    <property type="match status" value="1"/>
</dbReference>
<evidence type="ECO:0000256" key="6">
    <source>
        <dbReference type="SAM" id="SignalP"/>
    </source>
</evidence>
<evidence type="ECO:0000256" key="3">
    <source>
        <dbReference type="PROSITE-ProRule" id="PRU00339"/>
    </source>
</evidence>
<evidence type="ECO:0000313" key="8">
    <source>
        <dbReference type="EMBL" id="AXA37393.1"/>
    </source>
</evidence>
<dbReference type="InterPro" id="IPR056413">
    <property type="entry name" value="TPR_CcmH_CycH"/>
</dbReference>
<protein>
    <submittedName>
        <fullName evidence="8">TPR domain protein</fullName>
    </submittedName>
</protein>
<gene>
    <name evidence="8" type="ORF">BRCON_2651</name>
</gene>
<accession>A0A2Z4YAE0</accession>
<feature type="repeat" description="TPR" evidence="3">
    <location>
        <begin position="358"/>
        <end position="391"/>
    </location>
</feature>
<evidence type="ECO:0000259" key="7">
    <source>
        <dbReference type="Pfam" id="PF23914"/>
    </source>
</evidence>
<dbReference type="PROSITE" id="PS50293">
    <property type="entry name" value="TPR_REGION"/>
    <property type="match status" value="1"/>
</dbReference>
<dbReference type="InterPro" id="IPR051685">
    <property type="entry name" value="Ycf3/AcsC/BcsC/TPR_MFPF"/>
</dbReference>
<feature type="chain" id="PRO_5016421420" evidence="6">
    <location>
        <begin position="23"/>
        <end position="665"/>
    </location>
</feature>